<dbReference type="RefSeq" id="WP_254270329.1">
    <property type="nucleotide sequence ID" value="NZ_CP100401.1"/>
</dbReference>
<dbReference type="GeneID" id="73047003"/>
<reference evidence="3 4" key="1">
    <citation type="journal article" date="2019" name="Int. J. Syst. Evol. Microbiol.">
        <title>The Global Catalogue of Microorganisms (GCM) 10K type strain sequencing project: providing services to taxonomists for standard genome sequencing and annotation.</title>
        <authorList>
            <consortium name="The Broad Institute Genomics Platform"/>
            <consortium name="The Broad Institute Genome Sequencing Center for Infectious Disease"/>
            <person name="Wu L."/>
            <person name="Ma J."/>
        </authorList>
    </citation>
    <scope>NUCLEOTIDE SEQUENCE [LARGE SCALE GENOMIC DNA]</scope>
    <source>
        <strain evidence="3 4">XZYJ18</strain>
    </source>
</reference>
<evidence type="ECO:0000313" key="4">
    <source>
        <dbReference type="Proteomes" id="UP001595945"/>
    </source>
</evidence>
<proteinExistence type="predicted"/>
<keyword evidence="1" id="KW-0472">Membrane</keyword>
<keyword evidence="1" id="KW-1133">Transmembrane helix</keyword>
<organism evidence="3 4">
    <name type="scientific">Halorussus aquaticus</name>
    <dbReference type="NCBI Taxonomy" id="2953748"/>
    <lineage>
        <taxon>Archaea</taxon>
        <taxon>Methanobacteriati</taxon>
        <taxon>Methanobacteriota</taxon>
        <taxon>Stenosarchaea group</taxon>
        <taxon>Halobacteria</taxon>
        <taxon>Halobacteriales</taxon>
        <taxon>Haladaptataceae</taxon>
        <taxon>Halorussus</taxon>
    </lineage>
</organism>
<comment type="caution">
    <text evidence="3">The sequence shown here is derived from an EMBL/GenBank/DDBJ whole genome shotgun (WGS) entry which is preliminary data.</text>
</comment>
<dbReference type="Proteomes" id="UP001595945">
    <property type="component" value="Unassembled WGS sequence"/>
</dbReference>
<keyword evidence="4" id="KW-1185">Reference proteome</keyword>
<protein>
    <recommendedName>
        <fullName evidence="2">DUF7410 domain-containing protein</fullName>
    </recommendedName>
</protein>
<accession>A0ABD5PZ24</accession>
<evidence type="ECO:0000313" key="3">
    <source>
        <dbReference type="EMBL" id="MFC4823742.1"/>
    </source>
</evidence>
<keyword evidence="1" id="KW-0812">Transmembrane</keyword>
<sequence length="95" mass="10851">MSVADSEVRIPDDETPARCPHCRRPFRSERLRALHLGDFHGEDCSTDQREAYEDALEAEREDLFLYHLKVVAALVGVYAFFFLTYLAVSMMQAPG</sequence>
<dbReference type="EMBL" id="JBHSHT010000001">
    <property type="protein sequence ID" value="MFC4823742.1"/>
    <property type="molecule type" value="Genomic_DNA"/>
</dbReference>
<dbReference type="AlphaFoldDB" id="A0ABD5PZ24"/>
<evidence type="ECO:0000259" key="2">
    <source>
        <dbReference type="Pfam" id="PF24166"/>
    </source>
</evidence>
<dbReference type="Pfam" id="PF24166">
    <property type="entry name" value="DUF7410"/>
    <property type="match status" value="1"/>
</dbReference>
<feature type="domain" description="DUF7410" evidence="2">
    <location>
        <begin position="19"/>
        <end position="40"/>
    </location>
</feature>
<dbReference type="InterPro" id="IPR055833">
    <property type="entry name" value="DUF7410"/>
</dbReference>
<evidence type="ECO:0000256" key="1">
    <source>
        <dbReference type="SAM" id="Phobius"/>
    </source>
</evidence>
<gene>
    <name evidence="3" type="ORF">ACFO9K_05670</name>
</gene>
<name>A0ABD5PZ24_9EURY</name>
<feature type="transmembrane region" description="Helical" evidence="1">
    <location>
        <begin position="64"/>
        <end position="88"/>
    </location>
</feature>